<proteinExistence type="predicted"/>
<dbReference type="OrthoDB" id="9805924at2"/>
<sequence>MLHTTESTIEAWPPAALDIRIRTAAMRDYGELCGLFDELDALHRAARPEMFQAFDGPARSQEQVARLLSDRESTILVAGAADGLAGLAVLLTRPPSAFAGAAPRHVIELDNLVVREACRGRRVGRRLLSAAVEWARQRRATHVEVAVHEFNTDAIRFYAAFGFAPSVERMMLAV</sequence>
<name>A0A5C8PTT5_9HYPH</name>
<dbReference type="EMBL" id="VDUZ01000003">
    <property type="protein sequence ID" value="TXL81626.1"/>
    <property type="molecule type" value="Genomic_DNA"/>
</dbReference>
<evidence type="ECO:0000313" key="5">
    <source>
        <dbReference type="Proteomes" id="UP000321638"/>
    </source>
</evidence>
<keyword evidence="5" id="KW-1185">Reference proteome</keyword>
<organism evidence="4 5">
    <name type="scientific">Vineibacter terrae</name>
    <dbReference type="NCBI Taxonomy" id="2586908"/>
    <lineage>
        <taxon>Bacteria</taxon>
        <taxon>Pseudomonadati</taxon>
        <taxon>Pseudomonadota</taxon>
        <taxon>Alphaproteobacteria</taxon>
        <taxon>Hyphomicrobiales</taxon>
        <taxon>Vineibacter</taxon>
    </lineage>
</organism>
<dbReference type="SUPFAM" id="SSF55729">
    <property type="entry name" value="Acyl-CoA N-acyltransferases (Nat)"/>
    <property type="match status" value="1"/>
</dbReference>
<dbReference type="GO" id="GO:0016747">
    <property type="term" value="F:acyltransferase activity, transferring groups other than amino-acyl groups"/>
    <property type="evidence" value="ECO:0007669"/>
    <property type="project" value="InterPro"/>
</dbReference>
<dbReference type="PROSITE" id="PS51186">
    <property type="entry name" value="GNAT"/>
    <property type="match status" value="1"/>
</dbReference>
<feature type="domain" description="N-acetyltransferase" evidence="3">
    <location>
        <begin position="19"/>
        <end position="174"/>
    </location>
</feature>
<keyword evidence="2" id="KW-0012">Acyltransferase</keyword>
<protein>
    <submittedName>
        <fullName evidence="4">GNAT family N-acetyltransferase</fullName>
    </submittedName>
</protein>
<evidence type="ECO:0000256" key="2">
    <source>
        <dbReference type="ARBA" id="ARBA00023315"/>
    </source>
</evidence>
<dbReference type="Gene3D" id="3.40.630.30">
    <property type="match status" value="1"/>
</dbReference>
<gene>
    <name evidence="4" type="ORF">FHP25_03605</name>
</gene>
<keyword evidence="1 4" id="KW-0808">Transferase</keyword>
<evidence type="ECO:0000256" key="1">
    <source>
        <dbReference type="ARBA" id="ARBA00022679"/>
    </source>
</evidence>
<dbReference type="Proteomes" id="UP000321638">
    <property type="component" value="Unassembled WGS sequence"/>
</dbReference>
<dbReference type="InterPro" id="IPR050832">
    <property type="entry name" value="Bact_Acetyltransf"/>
</dbReference>
<evidence type="ECO:0000313" key="4">
    <source>
        <dbReference type="EMBL" id="TXL81626.1"/>
    </source>
</evidence>
<dbReference type="PANTHER" id="PTHR43877">
    <property type="entry name" value="AMINOALKYLPHOSPHONATE N-ACETYLTRANSFERASE-RELATED-RELATED"/>
    <property type="match status" value="1"/>
</dbReference>
<reference evidence="4 5" key="1">
    <citation type="submission" date="2019-06" db="EMBL/GenBank/DDBJ databases">
        <title>New taxonomy in bacterial strain CC-CFT640, isolated from vineyard.</title>
        <authorList>
            <person name="Lin S.-Y."/>
            <person name="Tsai C.-F."/>
            <person name="Young C.-C."/>
        </authorList>
    </citation>
    <scope>NUCLEOTIDE SEQUENCE [LARGE SCALE GENOMIC DNA]</scope>
    <source>
        <strain evidence="4 5">CC-CFT640</strain>
    </source>
</reference>
<comment type="caution">
    <text evidence="4">The sequence shown here is derived from an EMBL/GenBank/DDBJ whole genome shotgun (WGS) entry which is preliminary data.</text>
</comment>
<dbReference type="InterPro" id="IPR000182">
    <property type="entry name" value="GNAT_dom"/>
</dbReference>
<dbReference type="Pfam" id="PF00583">
    <property type="entry name" value="Acetyltransf_1"/>
    <property type="match status" value="1"/>
</dbReference>
<dbReference type="RefSeq" id="WP_147845535.1">
    <property type="nucleotide sequence ID" value="NZ_VDUZ01000003.1"/>
</dbReference>
<evidence type="ECO:0000259" key="3">
    <source>
        <dbReference type="PROSITE" id="PS51186"/>
    </source>
</evidence>
<accession>A0A5C8PTT5</accession>
<dbReference type="InterPro" id="IPR016181">
    <property type="entry name" value="Acyl_CoA_acyltransferase"/>
</dbReference>
<dbReference type="AlphaFoldDB" id="A0A5C8PTT5"/>